<name>I7JAF7_METBM</name>
<comment type="subcellular location">
    <subcellularLocation>
        <location evidence="1">Cell membrane</location>
        <topology evidence="1">Multi-pass membrane protein</topology>
    </subcellularLocation>
</comment>
<dbReference type="EMBL" id="HE964772">
    <property type="protein sequence ID" value="CCJ37118.1"/>
    <property type="molecule type" value="Genomic_DNA"/>
</dbReference>
<keyword evidence="7 8" id="KW-0472">Membrane</keyword>
<sequence>MISSGLCTVDRTSLLLMGYLPKLILGRVMRPWRLTRGFSRIGRTNALMSYTLKDTRMKDYLVLISCICFLIFLIPGRFRKYFAIGGWASIVGYLFLELPYYFSINNFMYPTIALLSLPFLYITAKYLLRDDPRVIQLSTIAAVAFLVYAPFGYIPALGDWLIAAVTDQTSAVLAAIGYPVNFTAWNMMERNGFRTEIILACTGIQSIAIMLGVAWGVRSTLRQKIAGFLLVFPTIYILNVLRNVFVITAYTEQWFPYLPGIASNGEFGYESFFWAHNVMAELGALIFLVILAYALFTVLPELGSLADGLYRLYRGEVEQIIRPKAGKADL</sequence>
<dbReference type="BioCyc" id="MBOU1201294:BN140_RS10905-MONOMER"/>
<evidence type="ECO:0000256" key="7">
    <source>
        <dbReference type="ARBA" id="ARBA00023136"/>
    </source>
</evidence>
<feature type="transmembrane region" description="Helical" evidence="8">
    <location>
        <begin position="229"/>
        <end position="251"/>
    </location>
</feature>
<keyword evidence="10" id="KW-1185">Reference proteome</keyword>
<evidence type="ECO:0000313" key="10">
    <source>
        <dbReference type="Proteomes" id="UP000009007"/>
    </source>
</evidence>
<keyword evidence="4 8" id="KW-0812">Transmembrane</keyword>
<dbReference type="GO" id="GO:0005886">
    <property type="term" value="C:plasma membrane"/>
    <property type="evidence" value="ECO:0007669"/>
    <property type="project" value="UniProtKB-SubCell"/>
</dbReference>
<dbReference type="InterPro" id="IPR019127">
    <property type="entry name" value="Exosortase"/>
</dbReference>
<dbReference type="PATRIC" id="fig|1201294.9.peg.2444"/>
<evidence type="ECO:0000256" key="8">
    <source>
        <dbReference type="SAM" id="Phobius"/>
    </source>
</evidence>
<dbReference type="NCBIfam" id="TIGR04125">
    <property type="entry name" value="exosort_PGF_TRM"/>
    <property type="match status" value="1"/>
</dbReference>
<dbReference type="GO" id="GO:0006508">
    <property type="term" value="P:proteolysis"/>
    <property type="evidence" value="ECO:0007669"/>
    <property type="project" value="UniProtKB-KW"/>
</dbReference>
<dbReference type="Pfam" id="PF09721">
    <property type="entry name" value="Exosortase_EpsH"/>
    <property type="match status" value="1"/>
</dbReference>
<gene>
    <name evidence="9" type="ordered locus">BN140_2196</name>
</gene>
<dbReference type="InterPro" id="IPR026392">
    <property type="entry name" value="Exo/Archaeosortase_dom"/>
</dbReference>
<evidence type="ECO:0000256" key="4">
    <source>
        <dbReference type="ARBA" id="ARBA00022692"/>
    </source>
</evidence>
<evidence type="ECO:0000256" key="3">
    <source>
        <dbReference type="ARBA" id="ARBA00022670"/>
    </source>
</evidence>
<keyword evidence="2" id="KW-1003">Cell membrane</keyword>
<accession>I7JAF7</accession>
<feature type="transmembrane region" description="Helical" evidence="8">
    <location>
        <begin position="271"/>
        <end position="296"/>
    </location>
</feature>
<dbReference type="Proteomes" id="UP000009007">
    <property type="component" value="Chromosome I"/>
</dbReference>
<dbReference type="STRING" id="1201294.BN140_2196"/>
<feature type="transmembrane region" description="Helical" evidence="8">
    <location>
        <begin position="135"/>
        <end position="154"/>
    </location>
</feature>
<feature type="transmembrane region" description="Helical" evidence="8">
    <location>
        <begin position="57"/>
        <end position="74"/>
    </location>
</feature>
<evidence type="ECO:0008006" key="11">
    <source>
        <dbReference type="Google" id="ProtNLM"/>
    </source>
</evidence>
<dbReference type="InterPro" id="IPR014522">
    <property type="entry name" value="ArtA"/>
</dbReference>
<dbReference type="GO" id="GO:0008233">
    <property type="term" value="F:peptidase activity"/>
    <property type="evidence" value="ECO:0007669"/>
    <property type="project" value="UniProtKB-KW"/>
</dbReference>
<dbReference type="NCBIfam" id="TIGR04178">
    <property type="entry name" value="exo_archaeo"/>
    <property type="match status" value="1"/>
</dbReference>
<evidence type="ECO:0000256" key="5">
    <source>
        <dbReference type="ARBA" id="ARBA00022801"/>
    </source>
</evidence>
<dbReference type="HOGENOM" id="CLU_065734_0_0_2"/>
<protein>
    <recommendedName>
        <fullName evidence="11">Archaeosortase A</fullName>
    </recommendedName>
</protein>
<dbReference type="KEGG" id="mbg:BN140_2196"/>
<evidence type="ECO:0000256" key="2">
    <source>
        <dbReference type="ARBA" id="ARBA00022475"/>
    </source>
</evidence>
<keyword evidence="5" id="KW-0378">Hydrolase</keyword>
<evidence type="ECO:0000313" key="9">
    <source>
        <dbReference type="EMBL" id="CCJ37118.1"/>
    </source>
</evidence>
<reference evidence="10" key="1">
    <citation type="journal article" date="2012" name="J. Bacteriol.">
        <title>Complete genome sequence of the hydrogenotrophic, methanogenic archaeon Methanoculleus bourgensis strain MS2T, isolated from a sewage sludge digester.</title>
        <authorList>
            <person name="Maus I."/>
            <person name="Wibberg D."/>
            <person name="Stantscheff R."/>
            <person name="Eikmeyer F.G."/>
            <person name="Seffner A."/>
            <person name="Boelter J."/>
            <person name="Szczepanowski R."/>
            <person name="Blom J."/>
            <person name="Jaenicke S."/>
            <person name="Konig H."/>
            <person name="Puhler A."/>
            <person name="Schluter A."/>
        </authorList>
    </citation>
    <scope>NUCLEOTIDE SEQUENCE [LARGE SCALE GENOMIC DNA]</scope>
    <source>
        <strain evidence="10">ATCC 43281 / DSM 3045 / OCM 15 / MS2</strain>
    </source>
</reference>
<feature type="transmembrane region" description="Helical" evidence="8">
    <location>
        <begin position="197"/>
        <end position="217"/>
    </location>
</feature>
<evidence type="ECO:0000256" key="1">
    <source>
        <dbReference type="ARBA" id="ARBA00004651"/>
    </source>
</evidence>
<evidence type="ECO:0000256" key="6">
    <source>
        <dbReference type="ARBA" id="ARBA00022989"/>
    </source>
</evidence>
<proteinExistence type="predicted"/>
<dbReference type="AlphaFoldDB" id="I7JAF7"/>
<keyword evidence="6 8" id="KW-1133">Transmembrane helix</keyword>
<feature type="transmembrane region" description="Helical" evidence="8">
    <location>
        <begin position="107"/>
        <end position="128"/>
    </location>
</feature>
<keyword evidence="3" id="KW-0645">Protease</keyword>
<organism evidence="9 10">
    <name type="scientific">Methanoculleus bourgensis (strain ATCC 43281 / DSM 3045 / OCM 15 / MS2)</name>
    <name type="common">Methanogenium bourgense</name>
    <dbReference type="NCBI Taxonomy" id="1201294"/>
    <lineage>
        <taxon>Archaea</taxon>
        <taxon>Methanobacteriati</taxon>
        <taxon>Methanobacteriota</taxon>
        <taxon>Stenosarchaea group</taxon>
        <taxon>Methanomicrobia</taxon>
        <taxon>Methanomicrobiales</taxon>
        <taxon>Methanomicrobiaceae</taxon>
        <taxon>Methanoculleus</taxon>
    </lineage>
</organism>